<dbReference type="PANTHER" id="PTHR46558">
    <property type="entry name" value="TRACRIPTIONAL REGULATORY PROTEIN-RELATED-RELATED"/>
    <property type="match status" value="1"/>
</dbReference>
<dbReference type="CDD" id="cd00093">
    <property type="entry name" value="HTH_XRE"/>
    <property type="match status" value="2"/>
</dbReference>
<dbReference type="InterPro" id="IPR001387">
    <property type="entry name" value="Cro/C1-type_HTH"/>
</dbReference>
<dbReference type="GO" id="GO:0003677">
    <property type="term" value="F:DNA binding"/>
    <property type="evidence" value="ECO:0007669"/>
    <property type="project" value="UniProtKB-KW"/>
</dbReference>
<keyword evidence="2" id="KW-0175">Coiled coil</keyword>
<evidence type="ECO:0000259" key="3">
    <source>
        <dbReference type="PROSITE" id="PS50943"/>
    </source>
</evidence>
<dbReference type="EMBL" id="DVKQ01000064">
    <property type="protein sequence ID" value="HIT37826.1"/>
    <property type="molecule type" value="Genomic_DNA"/>
</dbReference>
<keyword evidence="1" id="KW-0238">DNA-binding</keyword>
<dbReference type="InterPro" id="IPR010982">
    <property type="entry name" value="Lambda_DNA-bd_dom_sf"/>
</dbReference>
<sequence length="151" mass="17716">MIIKKLRYTRENMGLKQKDLTTLFNVTYSTISGWETGKDTIPLRQLIKYANKYNYSLDYLFGLSKTNKEYLPLEIDLDIIAKNLKDIRKANKKTQEQIARVLNTSSGGYAHYENSRYLIPTCFIYNLALFYKDFSIDKVLGRTEVKEKVYN</sequence>
<dbReference type="Proteomes" id="UP000886833">
    <property type="component" value="Unassembled WGS sequence"/>
</dbReference>
<protein>
    <submittedName>
        <fullName evidence="4">Helix-turn-helix transcriptional regulator</fullName>
    </submittedName>
</protein>
<evidence type="ECO:0000256" key="2">
    <source>
        <dbReference type="SAM" id="Coils"/>
    </source>
</evidence>
<gene>
    <name evidence="4" type="ORF">IAB59_05070</name>
</gene>
<evidence type="ECO:0000313" key="4">
    <source>
        <dbReference type="EMBL" id="HIT37826.1"/>
    </source>
</evidence>
<feature type="domain" description="HTH cro/C1-type" evidence="3">
    <location>
        <begin position="6"/>
        <end position="60"/>
    </location>
</feature>
<comment type="caution">
    <text evidence="4">The sequence shown here is derived from an EMBL/GenBank/DDBJ whole genome shotgun (WGS) entry which is preliminary data.</text>
</comment>
<accession>A0A9D1KC49</accession>
<proteinExistence type="predicted"/>
<feature type="domain" description="HTH cro/C1-type" evidence="3">
    <location>
        <begin position="84"/>
        <end position="139"/>
    </location>
</feature>
<organism evidence="4 5">
    <name type="scientific">Candidatus Onthousia faecipullorum</name>
    <dbReference type="NCBI Taxonomy" id="2840887"/>
    <lineage>
        <taxon>Bacteria</taxon>
        <taxon>Bacillati</taxon>
        <taxon>Bacillota</taxon>
        <taxon>Bacilli</taxon>
        <taxon>Candidatus Onthousia</taxon>
    </lineage>
</organism>
<reference evidence="4" key="2">
    <citation type="journal article" date="2021" name="PeerJ">
        <title>Extensive microbial diversity within the chicken gut microbiome revealed by metagenomics and culture.</title>
        <authorList>
            <person name="Gilroy R."/>
            <person name="Ravi A."/>
            <person name="Getino M."/>
            <person name="Pursley I."/>
            <person name="Horton D.L."/>
            <person name="Alikhan N.F."/>
            <person name="Baker D."/>
            <person name="Gharbi K."/>
            <person name="Hall N."/>
            <person name="Watson M."/>
            <person name="Adriaenssens E.M."/>
            <person name="Foster-Nyarko E."/>
            <person name="Jarju S."/>
            <person name="Secka A."/>
            <person name="Antonio M."/>
            <person name="Oren A."/>
            <person name="Chaudhuri R.R."/>
            <person name="La Ragione R."/>
            <person name="Hildebrand F."/>
            <person name="Pallen M.J."/>
        </authorList>
    </citation>
    <scope>NUCLEOTIDE SEQUENCE</scope>
    <source>
        <strain evidence="4">CHK195-26880</strain>
    </source>
</reference>
<evidence type="ECO:0000313" key="5">
    <source>
        <dbReference type="Proteomes" id="UP000886833"/>
    </source>
</evidence>
<dbReference type="SMART" id="SM00530">
    <property type="entry name" value="HTH_XRE"/>
    <property type="match status" value="2"/>
</dbReference>
<dbReference type="Pfam" id="PF01381">
    <property type="entry name" value="HTH_3"/>
    <property type="match status" value="1"/>
</dbReference>
<dbReference type="PANTHER" id="PTHR46558:SF11">
    <property type="entry name" value="HTH-TYPE TRANSCRIPTIONAL REGULATOR XRE"/>
    <property type="match status" value="1"/>
</dbReference>
<reference evidence="4" key="1">
    <citation type="submission" date="2020-10" db="EMBL/GenBank/DDBJ databases">
        <authorList>
            <person name="Gilroy R."/>
        </authorList>
    </citation>
    <scope>NUCLEOTIDE SEQUENCE</scope>
    <source>
        <strain evidence="4">CHK195-26880</strain>
    </source>
</reference>
<dbReference type="Gene3D" id="1.10.260.40">
    <property type="entry name" value="lambda repressor-like DNA-binding domains"/>
    <property type="match status" value="2"/>
</dbReference>
<dbReference type="PROSITE" id="PS50943">
    <property type="entry name" value="HTH_CROC1"/>
    <property type="match status" value="2"/>
</dbReference>
<name>A0A9D1KC49_9FIRM</name>
<dbReference type="AlphaFoldDB" id="A0A9D1KC49"/>
<feature type="coiled-coil region" evidence="2">
    <location>
        <begin position="77"/>
        <end position="104"/>
    </location>
</feature>
<dbReference type="SUPFAM" id="SSF47413">
    <property type="entry name" value="lambda repressor-like DNA-binding domains"/>
    <property type="match status" value="2"/>
</dbReference>
<evidence type="ECO:0000256" key="1">
    <source>
        <dbReference type="ARBA" id="ARBA00023125"/>
    </source>
</evidence>